<dbReference type="Proteomes" id="UP000815260">
    <property type="component" value="Chromosome 7D"/>
</dbReference>
<sequence length="49" mass="5368">MPGMKPSASTMFTSVTTLSLNVRLGVHDEAKMVATFLKCFPNVSCLHIR</sequence>
<reference evidence="2" key="1">
    <citation type="journal article" date="2017" name="Gigascience">
        <title>The first near-complete assembly of the hexaploid bread wheat genome, Triticum aestivum.</title>
        <authorList>
            <person name="Zimin A.V."/>
            <person name="Puiu D."/>
            <person name="Hall R."/>
            <person name="Kingan S."/>
            <person name="Clavijo B.J."/>
            <person name="Salzberg S.L."/>
        </authorList>
    </citation>
    <scope>NUCLEOTIDE SEQUENCE</scope>
    <source>
        <tissue evidence="2">Leaf</tissue>
    </source>
</reference>
<accession>A0A9R1NE59</accession>
<organism evidence="2">
    <name type="scientific">Triticum aestivum</name>
    <name type="common">Wheat</name>
    <dbReference type="NCBI Taxonomy" id="4565"/>
    <lineage>
        <taxon>Eukaryota</taxon>
        <taxon>Viridiplantae</taxon>
        <taxon>Streptophyta</taxon>
        <taxon>Embryophyta</taxon>
        <taxon>Tracheophyta</taxon>
        <taxon>Spermatophyta</taxon>
        <taxon>Magnoliopsida</taxon>
        <taxon>Liliopsida</taxon>
        <taxon>Poales</taxon>
        <taxon>Poaceae</taxon>
        <taxon>BOP clade</taxon>
        <taxon>Pooideae</taxon>
        <taxon>Triticodae</taxon>
        <taxon>Triticeae</taxon>
        <taxon>Triticinae</taxon>
        <taxon>Triticum</taxon>
    </lineage>
</organism>
<gene>
    <name evidence="2" type="ORF">CFC21_110532</name>
</gene>
<feature type="domain" description="F-box/LRR-repeat protein 15/At3g58940/PEG3-like LRR" evidence="1">
    <location>
        <begin position="3"/>
        <end position="48"/>
    </location>
</feature>
<evidence type="ECO:0000313" key="2">
    <source>
        <dbReference type="EMBL" id="KAF7110425.1"/>
    </source>
</evidence>
<protein>
    <recommendedName>
        <fullName evidence="1">F-box/LRR-repeat protein 15/At3g58940/PEG3-like LRR domain-containing protein</fullName>
    </recommendedName>
</protein>
<dbReference type="OrthoDB" id="588830at2759"/>
<proteinExistence type="predicted"/>
<dbReference type="AlphaFoldDB" id="A0A9R1NE59"/>
<dbReference type="InterPro" id="IPR055411">
    <property type="entry name" value="LRR_FXL15/At3g58940/PEG3-like"/>
</dbReference>
<reference evidence="2" key="2">
    <citation type="submission" date="2020-03" db="EMBL/GenBank/DDBJ databases">
        <title>The second near-complete assembly of the hexaploid bread wheat (Triticum aestivum) genome.</title>
        <authorList>
            <person name="Zimin A.V."/>
            <person name="Puiu D."/>
            <person name="Shumante A."/>
            <person name="Alonge M."/>
            <person name="Salzberg S.L."/>
        </authorList>
    </citation>
    <scope>NUCLEOTIDE SEQUENCE</scope>
    <source>
        <tissue evidence="2">Leaf</tissue>
    </source>
</reference>
<dbReference type="Pfam" id="PF24758">
    <property type="entry name" value="LRR_At5g56370"/>
    <property type="match status" value="1"/>
</dbReference>
<feature type="non-terminal residue" evidence="2">
    <location>
        <position position="49"/>
    </location>
</feature>
<comment type="caution">
    <text evidence="2">The sequence shown here is derived from an EMBL/GenBank/DDBJ whole genome shotgun (WGS) entry which is preliminary data.</text>
</comment>
<evidence type="ECO:0000259" key="1">
    <source>
        <dbReference type="Pfam" id="PF24758"/>
    </source>
</evidence>
<dbReference type="EMBL" id="CM022231">
    <property type="protein sequence ID" value="KAF7110425.1"/>
    <property type="molecule type" value="Genomic_DNA"/>
</dbReference>
<name>A0A9R1NE59_WHEAT</name>